<protein>
    <recommendedName>
        <fullName evidence="3">BTB domain-containing protein</fullName>
    </recommendedName>
</protein>
<comment type="caution">
    <text evidence="4">The sequence shown here is derived from an EMBL/GenBank/DDBJ whole genome shotgun (WGS) entry which is preliminary data.</text>
</comment>
<keyword evidence="5" id="KW-1185">Reference proteome</keyword>
<dbReference type="InterPro" id="IPR000210">
    <property type="entry name" value="BTB/POZ_dom"/>
</dbReference>
<reference evidence="4" key="2">
    <citation type="submission" date="2020-11" db="EMBL/GenBank/DDBJ databases">
        <authorList>
            <person name="McCartney M.A."/>
            <person name="Auch B."/>
            <person name="Kono T."/>
            <person name="Mallez S."/>
            <person name="Becker A."/>
            <person name="Gohl D.M."/>
            <person name="Silverstein K.A.T."/>
            <person name="Koren S."/>
            <person name="Bechman K.B."/>
            <person name="Herman A."/>
            <person name="Abrahante J.E."/>
            <person name="Garbe J."/>
        </authorList>
    </citation>
    <scope>NUCLEOTIDE SEQUENCE</scope>
    <source>
        <strain evidence="4">Duluth1</strain>
        <tissue evidence="4">Whole animal</tissue>
    </source>
</reference>
<evidence type="ECO:0000256" key="1">
    <source>
        <dbReference type="ARBA" id="ARBA00022441"/>
    </source>
</evidence>
<dbReference type="CDD" id="cd18186">
    <property type="entry name" value="BTB_POZ_ZBTB_KLHL-like"/>
    <property type="match status" value="1"/>
</dbReference>
<dbReference type="Pfam" id="PF00651">
    <property type="entry name" value="BTB"/>
    <property type="match status" value="1"/>
</dbReference>
<evidence type="ECO:0000313" key="4">
    <source>
        <dbReference type="EMBL" id="KAH3794533.1"/>
    </source>
</evidence>
<dbReference type="SUPFAM" id="SSF54695">
    <property type="entry name" value="POZ domain"/>
    <property type="match status" value="1"/>
</dbReference>
<dbReference type="OrthoDB" id="45365at2759"/>
<dbReference type="PANTHER" id="PTHR45632:SF3">
    <property type="entry name" value="KELCH-LIKE PROTEIN 32"/>
    <property type="match status" value="1"/>
</dbReference>
<evidence type="ECO:0000256" key="2">
    <source>
        <dbReference type="ARBA" id="ARBA00022737"/>
    </source>
</evidence>
<dbReference type="PROSITE" id="PS50097">
    <property type="entry name" value="BTB"/>
    <property type="match status" value="1"/>
</dbReference>
<name>A0A9D4FBS9_DREPO</name>
<keyword evidence="2" id="KW-0677">Repeat</keyword>
<evidence type="ECO:0000259" key="3">
    <source>
        <dbReference type="PROSITE" id="PS50097"/>
    </source>
</evidence>
<keyword evidence="1" id="KW-0880">Kelch repeat</keyword>
<evidence type="ECO:0000313" key="5">
    <source>
        <dbReference type="Proteomes" id="UP000828390"/>
    </source>
</evidence>
<proteinExistence type="predicted"/>
<dbReference type="PANTHER" id="PTHR45632">
    <property type="entry name" value="LD33804P"/>
    <property type="match status" value="1"/>
</dbReference>
<dbReference type="Proteomes" id="UP000828390">
    <property type="component" value="Unassembled WGS sequence"/>
</dbReference>
<dbReference type="AlphaFoldDB" id="A0A9D4FBS9"/>
<dbReference type="InterPro" id="IPR011333">
    <property type="entry name" value="SKP1/BTB/POZ_sf"/>
</dbReference>
<reference evidence="4" key="1">
    <citation type="journal article" date="2019" name="bioRxiv">
        <title>The Genome of the Zebra Mussel, Dreissena polymorpha: A Resource for Invasive Species Research.</title>
        <authorList>
            <person name="McCartney M.A."/>
            <person name="Auch B."/>
            <person name="Kono T."/>
            <person name="Mallez S."/>
            <person name="Zhang Y."/>
            <person name="Obille A."/>
            <person name="Becker A."/>
            <person name="Abrahante J.E."/>
            <person name="Garbe J."/>
            <person name="Badalamenti J.P."/>
            <person name="Herman A."/>
            <person name="Mangelson H."/>
            <person name="Liachko I."/>
            <person name="Sullivan S."/>
            <person name="Sone E.D."/>
            <person name="Koren S."/>
            <person name="Silverstein K.A.T."/>
            <person name="Beckman K.B."/>
            <person name="Gohl D.M."/>
        </authorList>
    </citation>
    <scope>NUCLEOTIDE SEQUENCE</scope>
    <source>
        <strain evidence="4">Duluth1</strain>
        <tissue evidence="4">Whole animal</tissue>
    </source>
</reference>
<accession>A0A9D4FBS9</accession>
<dbReference type="EMBL" id="JAIWYP010000007">
    <property type="protein sequence ID" value="KAH3794533.1"/>
    <property type="molecule type" value="Genomic_DNA"/>
</dbReference>
<dbReference type="SMART" id="SM00225">
    <property type="entry name" value="BTB"/>
    <property type="match status" value="1"/>
</dbReference>
<organism evidence="4 5">
    <name type="scientific">Dreissena polymorpha</name>
    <name type="common">Zebra mussel</name>
    <name type="synonym">Mytilus polymorpha</name>
    <dbReference type="NCBI Taxonomy" id="45954"/>
    <lineage>
        <taxon>Eukaryota</taxon>
        <taxon>Metazoa</taxon>
        <taxon>Spiralia</taxon>
        <taxon>Lophotrochozoa</taxon>
        <taxon>Mollusca</taxon>
        <taxon>Bivalvia</taxon>
        <taxon>Autobranchia</taxon>
        <taxon>Heteroconchia</taxon>
        <taxon>Euheterodonta</taxon>
        <taxon>Imparidentia</taxon>
        <taxon>Neoheterodontei</taxon>
        <taxon>Myida</taxon>
        <taxon>Dreissenoidea</taxon>
        <taxon>Dreissenidae</taxon>
        <taxon>Dreissena</taxon>
    </lineage>
</organism>
<gene>
    <name evidence="4" type="ORF">DPMN_148069</name>
</gene>
<sequence length="630" mass="73476">MPGNTDLADHLYRQAMESSELCDVSITFGDHRMGAHWGVLIQCPFFRTMFNSGMKEKQEGQIHFKDDFDGGCEVLLRSLYTRTLTLNLSNVYDVLRAADYFQMDSLFAVCEKYLSEIPWNPENCIDIYYLAKRFRLKFYKCLVEYVTKDFLKIIEYEDNSEYVTTDMMLEIADSVGKTTPEDKEMLFMTRTEGSSNGISQEMRFRYFRQWLNFDVCGRKETFTSLFLTLTLEDTSHAFFESLASDYIQNFSECREHYYQTKRISMKSLVIHSNKIVRAVLVVAEITSEESWFGKRNYGIFGYDTHVNKWTYVCRLPNTAELWFIGKKLITVNEWDNCLYVYSDQRPDSYTDDEIIVKVQKYNLGTKSWSICEYKIPHKKGVYMKIKKFACVDKYVCFIAKSEDRFGEYTNVNLYLLGEHESCDKTNVCRSESESDLNIKMCVTNNRYIVIMCTVISFSGYGVVKTTRFLIKDVITKKTRRRRTVPQTADYMIGPLQSEECMFASNKGVVISKIDSPFYKILNAVNGHCSSVNHRILPRKLNVVDTDEEEEEDDDEFVGFEIANGFNVVSVLNRFKQLLRVFDFETREVTQLPKLSYRIVPRSISHARVPSYALKCVIDCPHCLCEMRCNI</sequence>
<feature type="domain" description="BTB" evidence="3">
    <location>
        <begin position="22"/>
        <end position="88"/>
    </location>
</feature>
<dbReference type="Gene3D" id="3.30.710.10">
    <property type="entry name" value="Potassium Channel Kv1.1, Chain A"/>
    <property type="match status" value="1"/>
</dbReference>